<dbReference type="AlphaFoldDB" id="A0A0J6HBT6"/>
<accession>A0A0J6DWW0</accession>
<dbReference type="Pfam" id="PF00176">
    <property type="entry name" value="SNF2-rel_dom"/>
    <property type="match status" value="1"/>
</dbReference>
<dbReference type="SMART" id="SM00487">
    <property type="entry name" value="DEXDc"/>
    <property type="match status" value="1"/>
</dbReference>
<dbReference type="CDD" id="cd18013">
    <property type="entry name" value="DEXQc_bact_SNF2"/>
    <property type="match status" value="1"/>
</dbReference>
<dbReference type="EMBL" id="LECW02000014">
    <property type="protein sequence ID" value="KRT94087.1"/>
    <property type="molecule type" value="Genomic_DNA"/>
</dbReference>
<keyword evidence="2" id="KW-0347">Helicase</keyword>
<dbReference type="GO" id="GO:0005524">
    <property type="term" value="F:ATP binding"/>
    <property type="evidence" value="ECO:0007669"/>
    <property type="project" value="InterPro"/>
</dbReference>
<name>A0A0J6HBT6_9BACI</name>
<organism evidence="2 4">
    <name type="scientific">Bacillus glycinifermentans</name>
    <dbReference type="NCBI Taxonomy" id="1664069"/>
    <lineage>
        <taxon>Bacteria</taxon>
        <taxon>Bacillati</taxon>
        <taxon>Bacillota</taxon>
        <taxon>Bacilli</taxon>
        <taxon>Bacillales</taxon>
        <taxon>Bacillaceae</taxon>
        <taxon>Bacillus</taxon>
    </lineage>
</organism>
<dbReference type="SUPFAM" id="SSF52540">
    <property type="entry name" value="P-loop containing nucleoside triphosphate hydrolases"/>
    <property type="match status" value="2"/>
</dbReference>
<dbReference type="PROSITE" id="PS51192">
    <property type="entry name" value="HELICASE_ATP_BIND_1"/>
    <property type="match status" value="1"/>
</dbReference>
<sequence>MKFKPHQYQEHAIQHIIKSEAAGLFLDMGMGKTVSTLTAVSDLLHDYFDVLKVLVIAPLRVAEDTWSREAEKWDHTQYLRVSKVLGPEHQRVSALHAPADIYVINRENVEWLVNYYGKKWPFDMVVIDELSSFKSSKAKRFRALKKVRPFIKRIVGLTGTPAPNSLIDLWPQMYLLDQGERLGKTVTSYREKYFQPDKRNRTIIYSWKLRDGAEQSIHKKISDICISMQAKDWLDLPKRINNIMKVTLPAKAKEKYKQLEKELLLPFAGGDVVADTAAVLSNKLMQLANGAVYDENGKIQEIHDEKLNKLEDIVEAANGNPILVFYCYQHDLSRIQNRFKNARTLNGSKDIKAWNAGKIEMLLAHPASTGHGLNLQDGGHIIVWFGMTWSLELYQQANARLDRQGQKQSVIVHHLVTEGTVDEDVMRALEGKALGQDALLEAVKARLEKLA</sequence>
<dbReference type="GO" id="GO:0004386">
    <property type="term" value="F:helicase activity"/>
    <property type="evidence" value="ECO:0007669"/>
    <property type="project" value="UniProtKB-KW"/>
</dbReference>
<keyword evidence="2" id="KW-0378">Hydrolase</keyword>
<evidence type="ECO:0000313" key="3">
    <source>
        <dbReference type="EMBL" id="MEC0487485.1"/>
    </source>
</evidence>
<dbReference type="OrthoDB" id="9760715at2"/>
<dbReference type="InterPro" id="IPR027417">
    <property type="entry name" value="P-loop_NTPase"/>
</dbReference>
<evidence type="ECO:0000313" key="5">
    <source>
        <dbReference type="Proteomes" id="UP001341297"/>
    </source>
</evidence>
<dbReference type="PATRIC" id="fig|1664069.3.peg.4508"/>
<dbReference type="Gene3D" id="3.40.50.10810">
    <property type="entry name" value="Tandem AAA-ATPase domain"/>
    <property type="match status" value="1"/>
</dbReference>
<dbReference type="RefSeq" id="WP_048356002.1">
    <property type="nucleotide sequence ID" value="NZ_JARRTL010000031.1"/>
</dbReference>
<dbReference type="InterPro" id="IPR038718">
    <property type="entry name" value="SNF2-like_sf"/>
</dbReference>
<evidence type="ECO:0000313" key="2">
    <source>
        <dbReference type="EMBL" id="KRT94087.1"/>
    </source>
</evidence>
<keyword evidence="2" id="KW-0067">ATP-binding</keyword>
<accession>A0A0J6HBT6</accession>
<protein>
    <submittedName>
        <fullName evidence="2">DEAD/DEAH box helicase</fullName>
    </submittedName>
</protein>
<reference evidence="2" key="2">
    <citation type="submission" date="2015-10" db="EMBL/GenBank/DDBJ databases">
        <authorList>
            <person name="Gilbert D.G."/>
        </authorList>
    </citation>
    <scope>NUCLEOTIDE SEQUENCE</scope>
    <source>
        <strain evidence="2">GO-13</strain>
    </source>
</reference>
<dbReference type="InterPro" id="IPR014001">
    <property type="entry name" value="Helicase_ATP-bd"/>
</dbReference>
<reference evidence="3 5" key="3">
    <citation type="submission" date="2023-03" db="EMBL/GenBank/DDBJ databases">
        <title>Agriculturally important microbes genome sequencing.</title>
        <authorList>
            <person name="Dunlap C."/>
        </authorList>
    </citation>
    <scope>NUCLEOTIDE SEQUENCE [LARGE SCALE GENOMIC DNA]</scope>
    <source>
        <strain evidence="3 5">CBP-3203</strain>
    </source>
</reference>
<keyword evidence="5" id="KW-1185">Reference proteome</keyword>
<reference evidence="2 4" key="1">
    <citation type="journal article" date="2015" name="Int. J. Syst. Evol. Microbiol.">
        <title>Bacillus glycinifermentans sp. nov., isolated from fermented soybean paste.</title>
        <authorList>
            <person name="Kim S.J."/>
            <person name="Dunlap C.A."/>
            <person name="Kwon S.W."/>
            <person name="Rooney A.P."/>
        </authorList>
    </citation>
    <scope>NUCLEOTIDE SEQUENCE [LARGE SCALE GENOMIC DNA]</scope>
    <source>
        <strain evidence="2 4">GO-13</strain>
    </source>
</reference>
<dbReference type="Proteomes" id="UP001341297">
    <property type="component" value="Unassembled WGS sequence"/>
</dbReference>
<dbReference type="Proteomes" id="UP000036168">
    <property type="component" value="Unassembled WGS sequence"/>
</dbReference>
<evidence type="ECO:0000259" key="1">
    <source>
        <dbReference type="PROSITE" id="PS51192"/>
    </source>
</evidence>
<evidence type="ECO:0000313" key="4">
    <source>
        <dbReference type="Proteomes" id="UP000036168"/>
    </source>
</evidence>
<dbReference type="InterPro" id="IPR000330">
    <property type="entry name" value="SNF2_N"/>
</dbReference>
<feature type="domain" description="Helicase ATP-binding" evidence="1">
    <location>
        <begin position="13"/>
        <end position="179"/>
    </location>
</feature>
<comment type="caution">
    <text evidence="2">The sequence shown here is derived from an EMBL/GenBank/DDBJ whole genome shotgun (WGS) entry which is preliminary data.</text>
</comment>
<gene>
    <name evidence="2" type="ORF">AB447_215755</name>
    <name evidence="3" type="ORF">P8828_22300</name>
</gene>
<keyword evidence="2" id="KW-0547">Nucleotide-binding</keyword>
<dbReference type="EMBL" id="JARRTL010000031">
    <property type="protein sequence ID" value="MEC0487485.1"/>
    <property type="molecule type" value="Genomic_DNA"/>
</dbReference>
<dbReference type="PANTHER" id="PTHR10799">
    <property type="entry name" value="SNF2/RAD54 HELICASE FAMILY"/>
    <property type="match status" value="1"/>
</dbReference>
<proteinExistence type="predicted"/>
<dbReference type="Gene3D" id="3.40.50.300">
    <property type="entry name" value="P-loop containing nucleotide triphosphate hydrolases"/>
    <property type="match status" value="1"/>
</dbReference>